<feature type="transmembrane region" description="Helical" evidence="7">
    <location>
        <begin position="245"/>
        <end position="266"/>
    </location>
</feature>
<keyword evidence="4 7" id="KW-0812">Transmembrane</keyword>
<dbReference type="InterPro" id="IPR036259">
    <property type="entry name" value="MFS_trans_sf"/>
</dbReference>
<dbReference type="AlphaFoldDB" id="A0A084GZS3"/>
<name>A0A084GZS3_METID</name>
<evidence type="ECO:0000256" key="6">
    <source>
        <dbReference type="ARBA" id="ARBA00023136"/>
    </source>
</evidence>
<dbReference type="OrthoDB" id="7055052at2"/>
<feature type="transmembrane region" description="Helical" evidence="7">
    <location>
        <begin position="364"/>
        <end position="386"/>
    </location>
</feature>
<dbReference type="Proteomes" id="UP000028549">
    <property type="component" value="Unassembled WGS sequence"/>
</dbReference>
<dbReference type="Gene3D" id="1.20.1250.20">
    <property type="entry name" value="MFS general substrate transporter like domains"/>
    <property type="match status" value="1"/>
</dbReference>
<feature type="transmembrane region" description="Helical" evidence="7">
    <location>
        <begin position="297"/>
        <end position="317"/>
    </location>
</feature>
<evidence type="ECO:0000313" key="8">
    <source>
        <dbReference type="EMBL" id="KEZ52835.1"/>
    </source>
</evidence>
<accession>A0A084GZS3</accession>
<dbReference type="EMBL" id="JNVC02000004">
    <property type="protein sequence ID" value="KEZ52835.1"/>
    <property type="molecule type" value="Genomic_DNA"/>
</dbReference>
<dbReference type="RefSeq" id="WP_029565916.1">
    <property type="nucleotide sequence ID" value="NZ_JNVC02000004.1"/>
</dbReference>
<comment type="caution">
    <text evidence="8">The sequence shown here is derived from an EMBL/GenBank/DDBJ whole genome shotgun (WGS) entry which is preliminary data.</text>
</comment>
<dbReference type="CDD" id="cd06173">
    <property type="entry name" value="MFS_MefA_like"/>
    <property type="match status" value="1"/>
</dbReference>
<gene>
    <name evidence="8" type="ORF">GS18_0208345</name>
</gene>
<evidence type="ECO:0008006" key="10">
    <source>
        <dbReference type="Google" id="ProtNLM"/>
    </source>
</evidence>
<feature type="transmembrane region" description="Helical" evidence="7">
    <location>
        <begin position="162"/>
        <end position="180"/>
    </location>
</feature>
<dbReference type="GO" id="GO:0022857">
    <property type="term" value="F:transmembrane transporter activity"/>
    <property type="evidence" value="ECO:0007669"/>
    <property type="project" value="InterPro"/>
</dbReference>
<feature type="transmembrane region" description="Helical" evidence="7">
    <location>
        <begin position="208"/>
        <end position="233"/>
    </location>
</feature>
<keyword evidence="2" id="KW-0813">Transport</keyword>
<dbReference type="PANTHER" id="PTHR43266:SF10">
    <property type="entry name" value="BACILYSIN EXPORTER BACE-RELATED"/>
    <property type="match status" value="1"/>
</dbReference>
<reference evidence="8 9" key="1">
    <citation type="journal article" date="2005" name="Int. J. Syst. Evol. Microbiol.">
        <title>Bacillus cibi sp. nov., isolated from jeotgal, a traditional Korean fermented seafood.</title>
        <authorList>
            <person name="Yoon J.H."/>
            <person name="Lee C.H."/>
            <person name="Oh T.K."/>
        </authorList>
    </citation>
    <scope>NUCLEOTIDE SEQUENCE [LARGE SCALE GENOMIC DNA]</scope>
    <source>
        <strain evidence="8 9">DSM 16189</strain>
    </source>
</reference>
<dbReference type="GO" id="GO:0005886">
    <property type="term" value="C:plasma membrane"/>
    <property type="evidence" value="ECO:0007669"/>
    <property type="project" value="UniProtKB-SubCell"/>
</dbReference>
<organism evidence="8 9">
    <name type="scientific">Metabacillus indicus</name>
    <name type="common">Bacillus indicus</name>
    <dbReference type="NCBI Taxonomy" id="246786"/>
    <lineage>
        <taxon>Bacteria</taxon>
        <taxon>Bacillati</taxon>
        <taxon>Bacillota</taxon>
        <taxon>Bacilli</taxon>
        <taxon>Bacillales</taxon>
        <taxon>Bacillaceae</taxon>
        <taxon>Metabacillus</taxon>
    </lineage>
</organism>
<comment type="subcellular location">
    <subcellularLocation>
        <location evidence="1">Cell membrane</location>
        <topology evidence="1">Multi-pass membrane protein</topology>
    </subcellularLocation>
</comment>
<feature type="transmembrane region" description="Helical" evidence="7">
    <location>
        <begin position="329"/>
        <end position="352"/>
    </location>
</feature>
<evidence type="ECO:0000256" key="3">
    <source>
        <dbReference type="ARBA" id="ARBA00022475"/>
    </source>
</evidence>
<keyword evidence="6 7" id="KW-0472">Membrane</keyword>
<feature type="transmembrane region" description="Helical" evidence="7">
    <location>
        <begin position="74"/>
        <end position="92"/>
    </location>
</feature>
<feature type="transmembrane region" description="Helical" evidence="7">
    <location>
        <begin position="12"/>
        <end position="30"/>
    </location>
</feature>
<dbReference type="SUPFAM" id="SSF103473">
    <property type="entry name" value="MFS general substrate transporter"/>
    <property type="match status" value="1"/>
</dbReference>
<evidence type="ECO:0000313" key="9">
    <source>
        <dbReference type="Proteomes" id="UP000028549"/>
    </source>
</evidence>
<evidence type="ECO:0000256" key="4">
    <source>
        <dbReference type="ARBA" id="ARBA00022692"/>
    </source>
</evidence>
<evidence type="ECO:0000256" key="7">
    <source>
        <dbReference type="SAM" id="Phobius"/>
    </source>
</evidence>
<evidence type="ECO:0000256" key="2">
    <source>
        <dbReference type="ARBA" id="ARBA00022448"/>
    </source>
</evidence>
<feature type="transmembrane region" description="Helical" evidence="7">
    <location>
        <begin position="273"/>
        <end position="291"/>
    </location>
</feature>
<evidence type="ECO:0000256" key="1">
    <source>
        <dbReference type="ARBA" id="ARBA00004651"/>
    </source>
</evidence>
<dbReference type="Pfam" id="PF07690">
    <property type="entry name" value="MFS_1"/>
    <property type="match status" value="1"/>
</dbReference>
<feature type="transmembrane region" description="Helical" evidence="7">
    <location>
        <begin position="42"/>
        <end position="62"/>
    </location>
</feature>
<evidence type="ECO:0000256" key="5">
    <source>
        <dbReference type="ARBA" id="ARBA00022989"/>
    </source>
</evidence>
<keyword evidence="9" id="KW-1185">Reference proteome</keyword>
<keyword evidence="3" id="KW-1003">Cell membrane</keyword>
<dbReference type="InterPro" id="IPR011701">
    <property type="entry name" value="MFS"/>
</dbReference>
<keyword evidence="5 7" id="KW-1133">Transmembrane helix</keyword>
<dbReference type="STRING" id="246786.GS18_0208345"/>
<dbReference type="PANTHER" id="PTHR43266">
    <property type="entry name" value="MACROLIDE-EFFLUX PROTEIN"/>
    <property type="match status" value="1"/>
</dbReference>
<sequence>MKPVKLLFYNQLLSVFSSTFGTFLLSWILYEETGSKLAMGTLWLVSISGQLIVQFIAGPYIDRFKRTTVMRASEALRAFVYLLLLLFFTVGFHEAALLYAAAFLTSITAYDPAAAALVPKLVHKEELVKVNAGISGGVQLMRFLTLPAAGFLVSVLNEKSSLILIVCAFSISFIMIGFLLEKHTEIDDKATWIKKFKEGTLVYRKHKILLFLGGLVSITSFGVFAAQTMYIPFVSEVLGGSSFEYGLFAASFPLGYIAGSFAASRIKVKDTSIYQIMMLALFIGGSTYLALGDAKTLAAAMVIEIAAGAAMPFWNVYSTTLYQKLVPQSILGQVFSVRFLMTKAAAPLGIVYGTVCAAQLGIQFLFLSIGAIICTVSGGGLLFFAFRRRSSVFQLK</sequence>
<protein>
    <recommendedName>
        <fullName evidence="10">Major facilitator superfamily (MFS) profile domain-containing protein</fullName>
    </recommendedName>
</protein>
<proteinExistence type="predicted"/>